<dbReference type="Proteomes" id="UP000247727">
    <property type="component" value="Unassembled WGS sequence"/>
</dbReference>
<organism evidence="1 2">
    <name type="scientific">Rhodobacter viridis</name>
    <dbReference type="NCBI Taxonomy" id="1054202"/>
    <lineage>
        <taxon>Bacteria</taxon>
        <taxon>Pseudomonadati</taxon>
        <taxon>Pseudomonadota</taxon>
        <taxon>Alphaproteobacteria</taxon>
        <taxon>Rhodobacterales</taxon>
        <taxon>Rhodobacter group</taxon>
        <taxon>Rhodobacter</taxon>
    </lineage>
</organism>
<dbReference type="EMBL" id="QJTK01000006">
    <property type="protein sequence ID" value="PYF09878.1"/>
    <property type="molecule type" value="Genomic_DNA"/>
</dbReference>
<sequence length="474" mass="48956">MAPGVLSITRFGLPRPDRFTLIEDDLVPTERRLMTELPSSREDFALFLAQRDAAEAGQAGPAAIDAAERAKLEAIEDRVDLGGPEDVYGAALPALERVPDILAPPRAAVPDILADPGALTAAAAAAPTATSVAIVRPEAARRAPFEDAVILAEVARPLAQVLADRWVREDLPALAQSGPAPGAEAPVAGTASGYRLLDAVYSAAIRDGASAQMAGELVAVLAKRPDLDRPAEGGERVRLAFARRPGSGGTVAGQWLYVGVASAGGGGPGLACYILPDRAGGFVCRSPGGGGGGGAPQGGGQFVQPVAGIIADRFGPRLHPILMMGDYHPDFVAKMSRAELLALRGDPTLATEMVKRLAQENETCLRARGHAVTSGWLYLAHFLGPEGAHRVRAAEDGAAVVAVMGEGVVAANPFLRSYTVADLKAWATRKMDGPGAVAPVTVVPDPPEVKAFIALADQVLEALGGAVRPAPRTL</sequence>
<gene>
    <name evidence="1" type="ORF">C8J30_10610</name>
</gene>
<evidence type="ECO:0000313" key="2">
    <source>
        <dbReference type="Proteomes" id="UP000247727"/>
    </source>
</evidence>
<reference evidence="1 2" key="1">
    <citation type="submission" date="2018-06" db="EMBL/GenBank/DDBJ databases">
        <title>Genomic Encyclopedia of Type Strains, Phase III (KMG-III): the genomes of soil and plant-associated and newly described type strains.</title>
        <authorList>
            <person name="Whitman W."/>
        </authorList>
    </citation>
    <scope>NUCLEOTIDE SEQUENCE [LARGE SCALE GENOMIC DNA]</scope>
    <source>
        <strain evidence="1 2">JA737</strain>
    </source>
</reference>
<protein>
    <submittedName>
        <fullName evidence="1">Uncharacterized protein</fullName>
    </submittedName>
</protein>
<proteinExistence type="predicted"/>
<comment type="caution">
    <text evidence="1">The sequence shown here is derived from an EMBL/GenBank/DDBJ whole genome shotgun (WGS) entry which is preliminary data.</text>
</comment>
<dbReference type="AlphaFoldDB" id="A0A318TZM3"/>
<evidence type="ECO:0000313" key="1">
    <source>
        <dbReference type="EMBL" id="PYF09878.1"/>
    </source>
</evidence>
<dbReference type="RefSeq" id="WP_110805584.1">
    <property type="nucleotide sequence ID" value="NZ_QJTK01000006.1"/>
</dbReference>
<keyword evidence="2" id="KW-1185">Reference proteome</keyword>
<name>A0A318TZM3_9RHOB</name>
<dbReference type="OrthoDB" id="9805070at2"/>
<dbReference type="Gene3D" id="1.10.530.10">
    <property type="match status" value="1"/>
</dbReference>
<accession>A0A318TZM3</accession>